<dbReference type="CDD" id="cd05936">
    <property type="entry name" value="FC-FACS_FadD_like"/>
    <property type="match status" value="1"/>
</dbReference>
<evidence type="ECO:0000259" key="10">
    <source>
        <dbReference type="Pfam" id="PF13193"/>
    </source>
</evidence>
<dbReference type="GO" id="GO:0016020">
    <property type="term" value="C:membrane"/>
    <property type="evidence" value="ECO:0007669"/>
    <property type="project" value="UniProtKB-SubCell"/>
</dbReference>
<dbReference type="EC" id="6.2.1.3" evidence="6"/>
<dbReference type="InterPro" id="IPR042099">
    <property type="entry name" value="ANL_N_sf"/>
</dbReference>
<dbReference type="InterPro" id="IPR025110">
    <property type="entry name" value="AMP-bd_C"/>
</dbReference>
<accession>A0A562SJ37</accession>
<dbReference type="Gene3D" id="3.30.300.30">
    <property type="match status" value="1"/>
</dbReference>
<proteinExistence type="inferred from homology"/>
<dbReference type="Gene3D" id="3.40.50.12780">
    <property type="entry name" value="N-terminal domain of ligase-like"/>
    <property type="match status" value="1"/>
</dbReference>
<protein>
    <recommendedName>
        <fullName evidence="7">Long-chain-fatty-acid--CoA ligase</fullName>
        <ecNumber evidence="6">6.2.1.3</ecNumber>
    </recommendedName>
    <alternativeName>
        <fullName evidence="8">Long-chain acyl-CoA synthetase</fullName>
    </alternativeName>
</protein>
<dbReference type="GO" id="GO:0004467">
    <property type="term" value="F:long-chain fatty acid-CoA ligase activity"/>
    <property type="evidence" value="ECO:0007669"/>
    <property type="project" value="UniProtKB-EC"/>
</dbReference>
<evidence type="ECO:0000256" key="8">
    <source>
        <dbReference type="ARBA" id="ARBA00042773"/>
    </source>
</evidence>
<dbReference type="InterPro" id="IPR000873">
    <property type="entry name" value="AMP-dep_synth/lig_dom"/>
</dbReference>
<evidence type="ECO:0000256" key="1">
    <source>
        <dbReference type="ARBA" id="ARBA00004170"/>
    </source>
</evidence>
<evidence type="ECO:0000313" key="11">
    <source>
        <dbReference type="EMBL" id="TWI80836.1"/>
    </source>
</evidence>
<feature type="domain" description="AMP-dependent synthetase/ligase" evidence="9">
    <location>
        <begin position="28"/>
        <end position="406"/>
    </location>
</feature>
<reference evidence="11 12" key="1">
    <citation type="submission" date="2019-07" db="EMBL/GenBank/DDBJ databases">
        <title>Genomic Encyclopedia of Archaeal and Bacterial Type Strains, Phase II (KMG-II): from individual species to whole genera.</title>
        <authorList>
            <person name="Goeker M."/>
        </authorList>
    </citation>
    <scope>NUCLEOTIDE SEQUENCE [LARGE SCALE GENOMIC DNA]</scope>
    <source>
        <strain evidence="11 12">ATCC BAA-252</strain>
    </source>
</reference>
<dbReference type="OrthoDB" id="9803968at2"/>
<dbReference type="Pfam" id="PF00501">
    <property type="entry name" value="AMP-binding"/>
    <property type="match status" value="1"/>
</dbReference>
<dbReference type="SUPFAM" id="SSF56801">
    <property type="entry name" value="Acetyl-CoA synthetase-like"/>
    <property type="match status" value="1"/>
</dbReference>
<evidence type="ECO:0000256" key="3">
    <source>
        <dbReference type="ARBA" id="ARBA00006432"/>
    </source>
</evidence>
<comment type="subcellular location">
    <subcellularLocation>
        <location evidence="1">Membrane</location>
        <topology evidence="1">Peripheral membrane protein</topology>
    </subcellularLocation>
</comment>
<dbReference type="Proteomes" id="UP000320593">
    <property type="component" value="Unassembled WGS sequence"/>
</dbReference>
<evidence type="ECO:0000256" key="2">
    <source>
        <dbReference type="ARBA" id="ARBA00005005"/>
    </source>
</evidence>
<dbReference type="PROSITE" id="PS00455">
    <property type="entry name" value="AMP_BINDING"/>
    <property type="match status" value="1"/>
</dbReference>
<dbReference type="EMBL" id="VLLF01000011">
    <property type="protein sequence ID" value="TWI80836.1"/>
    <property type="molecule type" value="Genomic_DNA"/>
</dbReference>
<organism evidence="11 12">
    <name type="scientific">Roseibium hamelinense</name>
    <dbReference type="NCBI Taxonomy" id="150831"/>
    <lineage>
        <taxon>Bacteria</taxon>
        <taxon>Pseudomonadati</taxon>
        <taxon>Pseudomonadota</taxon>
        <taxon>Alphaproteobacteria</taxon>
        <taxon>Hyphomicrobiales</taxon>
        <taxon>Stappiaceae</taxon>
        <taxon>Roseibium</taxon>
    </lineage>
</organism>
<dbReference type="InterPro" id="IPR050237">
    <property type="entry name" value="ATP-dep_AMP-bd_enzyme"/>
</dbReference>
<dbReference type="PANTHER" id="PTHR43767:SF8">
    <property type="entry name" value="LONG-CHAIN-FATTY-ACID--COA LIGASE"/>
    <property type="match status" value="1"/>
</dbReference>
<name>A0A562SJ37_9HYPH</name>
<evidence type="ECO:0000259" key="9">
    <source>
        <dbReference type="Pfam" id="PF00501"/>
    </source>
</evidence>
<evidence type="ECO:0000256" key="7">
    <source>
        <dbReference type="ARBA" id="ARBA00039545"/>
    </source>
</evidence>
<keyword evidence="5" id="KW-0472">Membrane</keyword>
<evidence type="ECO:0000256" key="6">
    <source>
        <dbReference type="ARBA" id="ARBA00026121"/>
    </source>
</evidence>
<gene>
    <name evidence="11" type="ORF">JM93_04051</name>
</gene>
<evidence type="ECO:0000256" key="5">
    <source>
        <dbReference type="ARBA" id="ARBA00023136"/>
    </source>
</evidence>
<dbReference type="PANTHER" id="PTHR43767">
    <property type="entry name" value="LONG-CHAIN-FATTY-ACID--COA LIGASE"/>
    <property type="match status" value="1"/>
</dbReference>
<comment type="similarity">
    <text evidence="3">Belongs to the ATP-dependent AMP-binding enzyme family.</text>
</comment>
<dbReference type="RefSeq" id="WP_145347031.1">
    <property type="nucleotide sequence ID" value="NZ_SMLY01000077.1"/>
</dbReference>
<dbReference type="InterPro" id="IPR045851">
    <property type="entry name" value="AMP-bd_C_sf"/>
</dbReference>
<dbReference type="Pfam" id="PF13193">
    <property type="entry name" value="AMP-binding_C"/>
    <property type="match status" value="1"/>
</dbReference>
<comment type="caution">
    <text evidence="11">The sequence shown here is derived from an EMBL/GenBank/DDBJ whole genome shotgun (WGS) entry which is preliminary data.</text>
</comment>
<keyword evidence="12" id="KW-1185">Reference proteome</keyword>
<dbReference type="InterPro" id="IPR020845">
    <property type="entry name" value="AMP-binding_CS"/>
</dbReference>
<sequence>MKHWTKSYGADVPQEINPDVYASIPDLFEHSVATYGDHPAFTCFGKSLTYSEIDDLSRSVAAYLQNKLGVSHGDRVALMMPNVPAFLIAMLGILRAGAVQVNVNPLYTPRELAHQLIDAEAETMIIFGGSTPVLAEIAAETPIRNIIVADLGDGSGLPIPSPQADVRLNGVLRFADALAEGAEIQFAPVALTGTDLAFLQYTGGTTGLSKGAALSHRNLLANIEQYKAFMPEALEPGKEVVIGALPLYHIFGLMLTLSYISVGGRNILIPNPRDMDAFINAIKDAKFSIMAGVNTLFSGMMMHPAFKEIDLSGYKVAIGGGAAVLPATSEKWKSLTGHHIKEGYGLSETSPVLCINPMSMTAFTGSCGLPVPSTEIKLLKADDTEAEPGEAGEICARGPQVMRGYWNRTDVNADAFTDDGFFRTGDIGVFDESGFLRIVDRKKDMIIVSGFNVYPNEIEAVAASLDGVAECACFGVPDEKTGEAVALFVVAMPGVEITADTVVAFCREKLAAYKTPRHIRLVTELPKSNVGKILRRELRNQF</sequence>
<dbReference type="AlphaFoldDB" id="A0A562SJ37"/>
<feature type="domain" description="AMP-binding enzyme C-terminal" evidence="10">
    <location>
        <begin position="457"/>
        <end position="532"/>
    </location>
</feature>
<keyword evidence="4" id="KW-0436">Ligase</keyword>
<evidence type="ECO:0000313" key="12">
    <source>
        <dbReference type="Proteomes" id="UP000320593"/>
    </source>
</evidence>
<evidence type="ECO:0000256" key="4">
    <source>
        <dbReference type="ARBA" id="ARBA00022598"/>
    </source>
</evidence>
<dbReference type="FunFam" id="3.40.50.12780:FF:000003">
    <property type="entry name" value="Long-chain-fatty-acid--CoA ligase FadD"/>
    <property type="match status" value="1"/>
</dbReference>
<comment type="pathway">
    <text evidence="2">Lipid metabolism; fatty acid beta-oxidation.</text>
</comment>